<evidence type="ECO:0000256" key="5">
    <source>
        <dbReference type="HAMAP-Rule" id="MF_01114"/>
    </source>
</evidence>
<dbReference type="STRING" id="1802485.A2V97_04315"/>
<proteinExistence type="inferred from homology"/>
<dbReference type="Pfam" id="PF02631">
    <property type="entry name" value="RecX_HTH2"/>
    <property type="match status" value="1"/>
</dbReference>
<comment type="subcellular location">
    <subcellularLocation>
        <location evidence="1 5">Cytoplasm</location>
    </subcellularLocation>
</comment>
<dbReference type="InterPro" id="IPR053924">
    <property type="entry name" value="RecX_HTH_2nd"/>
</dbReference>
<dbReference type="GO" id="GO:0006282">
    <property type="term" value="P:regulation of DNA repair"/>
    <property type="evidence" value="ECO:0007669"/>
    <property type="project" value="UniProtKB-UniRule"/>
</dbReference>
<sequence length="207" mass="24861">MPSITAIKPQKNGRRVNIYLDGKFGFGIDIENFVKLGLKVEQELSDTEIEGIVKKAEFLKTLDKLLRFGTLRPRSEKELKDWLKRKKVHESLTEELFNRLNRLDLVDDKKFAEWWIDQRQNFRPKAKRILNMELRMKGIRKEIVKDVLDRLKIDEEKIARELLEKKLYRWKNLPKLEKRQKMGQFLARKGFGWEIISKLIKDFSFEE</sequence>
<keyword evidence="4 5" id="KW-0963">Cytoplasm</keyword>
<comment type="caution">
    <text evidence="8">The sequence shown here is derived from an EMBL/GenBank/DDBJ whole genome shotgun (WGS) entry which is preliminary data.</text>
</comment>
<evidence type="ECO:0000313" key="9">
    <source>
        <dbReference type="Proteomes" id="UP000177382"/>
    </source>
</evidence>
<evidence type="ECO:0000256" key="3">
    <source>
        <dbReference type="ARBA" id="ARBA00018111"/>
    </source>
</evidence>
<comment type="function">
    <text evidence="5">Modulates RecA activity.</text>
</comment>
<dbReference type="EMBL" id="MGFX01000001">
    <property type="protein sequence ID" value="OGM15961.1"/>
    <property type="molecule type" value="Genomic_DNA"/>
</dbReference>
<dbReference type="Proteomes" id="UP000177382">
    <property type="component" value="Unassembled WGS sequence"/>
</dbReference>
<accession>A0A1F7XLR8</accession>
<dbReference type="Pfam" id="PF21981">
    <property type="entry name" value="RecX_HTH3"/>
    <property type="match status" value="1"/>
</dbReference>
<dbReference type="InterPro" id="IPR036388">
    <property type="entry name" value="WH-like_DNA-bd_sf"/>
</dbReference>
<dbReference type="InterPro" id="IPR003783">
    <property type="entry name" value="Regulatory_RecX"/>
</dbReference>
<evidence type="ECO:0000256" key="4">
    <source>
        <dbReference type="ARBA" id="ARBA00022490"/>
    </source>
</evidence>
<comment type="similarity">
    <text evidence="2 5">Belongs to the RecX family.</text>
</comment>
<dbReference type="InterPro" id="IPR053925">
    <property type="entry name" value="RecX_HTH_3rd"/>
</dbReference>
<dbReference type="AlphaFoldDB" id="A0A1F7XLR8"/>
<protein>
    <recommendedName>
        <fullName evidence="3 5">Regulatory protein RecX</fullName>
    </recommendedName>
</protein>
<evidence type="ECO:0000259" key="7">
    <source>
        <dbReference type="Pfam" id="PF21981"/>
    </source>
</evidence>
<reference evidence="8 9" key="1">
    <citation type="journal article" date="2016" name="Nat. Commun.">
        <title>Thousands of microbial genomes shed light on interconnected biogeochemical processes in an aquifer system.</title>
        <authorList>
            <person name="Anantharaman K."/>
            <person name="Brown C.T."/>
            <person name="Hug L.A."/>
            <person name="Sharon I."/>
            <person name="Castelle C.J."/>
            <person name="Probst A.J."/>
            <person name="Thomas B.C."/>
            <person name="Singh A."/>
            <person name="Wilkins M.J."/>
            <person name="Karaoz U."/>
            <person name="Brodie E.L."/>
            <person name="Williams K.H."/>
            <person name="Hubbard S.S."/>
            <person name="Banfield J.F."/>
        </authorList>
    </citation>
    <scope>NUCLEOTIDE SEQUENCE [LARGE SCALE GENOMIC DNA]</scope>
</reference>
<feature type="domain" description="RecX second three-helical" evidence="6">
    <location>
        <begin position="107"/>
        <end position="148"/>
    </location>
</feature>
<feature type="domain" description="RecX third three-helical" evidence="7">
    <location>
        <begin position="154"/>
        <end position="199"/>
    </location>
</feature>
<organism evidence="8 9">
    <name type="scientific">Candidatus Woesebacteria bacterium RBG_16_42_24</name>
    <dbReference type="NCBI Taxonomy" id="1802485"/>
    <lineage>
        <taxon>Bacteria</taxon>
        <taxon>Candidatus Woeseibacteriota</taxon>
    </lineage>
</organism>
<dbReference type="GO" id="GO:0005737">
    <property type="term" value="C:cytoplasm"/>
    <property type="evidence" value="ECO:0007669"/>
    <property type="project" value="UniProtKB-SubCell"/>
</dbReference>
<evidence type="ECO:0000256" key="1">
    <source>
        <dbReference type="ARBA" id="ARBA00004496"/>
    </source>
</evidence>
<name>A0A1F7XLR8_9BACT</name>
<evidence type="ECO:0000256" key="2">
    <source>
        <dbReference type="ARBA" id="ARBA00009695"/>
    </source>
</evidence>
<gene>
    <name evidence="5" type="primary">recX</name>
    <name evidence="8" type="ORF">A2V97_04315</name>
</gene>
<dbReference type="PANTHER" id="PTHR33602:SF1">
    <property type="entry name" value="REGULATORY PROTEIN RECX FAMILY PROTEIN"/>
    <property type="match status" value="1"/>
</dbReference>
<dbReference type="Gene3D" id="1.10.10.10">
    <property type="entry name" value="Winged helix-like DNA-binding domain superfamily/Winged helix DNA-binding domain"/>
    <property type="match status" value="3"/>
</dbReference>
<dbReference type="PANTHER" id="PTHR33602">
    <property type="entry name" value="REGULATORY PROTEIN RECX FAMILY PROTEIN"/>
    <property type="match status" value="1"/>
</dbReference>
<evidence type="ECO:0000313" key="8">
    <source>
        <dbReference type="EMBL" id="OGM15961.1"/>
    </source>
</evidence>
<dbReference type="HAMAP" id="MF_01114">
    <property type="entry name" value="RecX"/>
    <property type="match status" value="1"/>
</dbReference>
<evidence type="ECO:0000259" key="6">
    <source>
        <dbReference type="Pfam" id="PF02631"/>
    </source>
</evidence>